<dbReference type="PROSITE" id="PS51257">
    <property type="entry name" value="PROKAR_LIPOPROTEIN"/>
    <property type="match status" value="1"/>
</dbReference>
<accession>A0A386HRW9</accession>
<evidence type="ECO:0000256" key="1">
    <source>
        <dbReference type="SAM" id="SignalP"/>
    </source>
</evidence>
<sequence length="89" mass="9542">MKKSTFYLFVVLIAVGALAVVSCSKNNAFVKPAPMAQFGGAMLNLAFENNLPSGVYPIPLGLTASSKNDVTVSISVFRLQVQRTVKNIH</sequence>
<evidence type="ECO:0008006" key="4">
    <source>
        <dbReference type="Google" id="ProtNLM"/>
    </source>
</evidence>
<gene>
    <name evidence="2" type="ORF">D6B99_12960</name>
</gene>
<feature type="chain" id="PRO_5017448018" description="DUF1735 domain-containing protein" evidence="1">
    <location>
        <begin position="20"/>
        <end position="89"/>
    </location>
</feature>
<reference evidence="2 3" key="1">
    <citation type="submission" date="2018-09" db="EMBL/GenBank/DDBJ databases">
        <title>Arachidicoccus sp. nov., a bacterium isolated from soil.</title>
        <authorList>
            <person name="Weon H.-Y."/>
            <person name="Kwon S.-W."/>
            <person name="Lee S.A."/>
        </authorList>
    </citation>
    <scope>NUCLEOTIDE SEQUENCE [LARGE SCALE GENOMIC DNA]</scope>
    <source>
        <strain evidence="2 3">KIS59-12</strain>
    </source>
</reference>
<dbReference type="RefSeq" id="WP_119989168.1">
    <property type="nucleotide sequence ID" value="NZ_CP032489.1"/>
</dbReference>
<name>A0A386HRW9_9BACT</name>
<dbReference type="Proteomes" id="UP000266118">
    <property type="component" value="Chromosome"/>
</dbReference>
<keyword evidence="1" id="KW-0732">Signal</keyword>
<proteinExistence type="predicted"/>
<dbReference type="EMBL" id="CP032489">
    <property type="protein sequence ID" value="AYD48432.1"/>
    <property type="molecule type" value="Genomic_DNA"/>
</dbReference>
<feature type="signal peptide" evidence="1">
    <location>
        <begin position="1"/>
        <end position="19"/>
    </location>
</feature>
<evidence type="ECO:0000313" key="2">
    <source>
        <dbReference type="EMBL" id="AYD48432.1"/>
    </source>
</evidence>
<dbReference type="KEGG" id="ark:D6B99_12960"/>
<evidence type="ECO:0000313" key="3">
    <source>
        <dbReference type="Proteomes" id="UP000266118"/>
    </source>
</evidence>
<dbReference type="AlphaFoldDB" id="A0A386HRW9"/>
<keyword evidence="3" id="KW-1185">Reference proteome</keyword>
<organism evidence="2 3">
    <name type="scientific">Arachidicoccus soli</name>
    <dbReference type="NCBI Taxonomy" id="2341117"/>
    <lineage>
        <taxon>Bacteria</taxon>
        <taxon>Pseudomonadati</taxon>
        <taxon>Bacteroidota</taxon>
        <taxon>Chitinophagia</taxon>
        <taxon>Chitinophagales</taxon>
        <taxon>Chitinophagaceae</taxon>
        <taxon>Arachidicoccus</taxon>
    </lineage>
</organism>
<protein>
    <recommendedName>
        <fullName evidence="4">DUF1735 domain-containing protein</fullName>
    </recommendedName>
</protein>